<dbReference type="RefSeq" id="WP_344031286.1">
    <property type="nucleotide sequence ID" value="NZ_BAAABX010000065.1"/>
</dbReference>
<name>A0ABN0Z365_9ACTN</name>
<accession>A0ABN0Z365</accession>
<evidence type="ECO:0000313" key="1">
    <source>
        <dbReference type="EMBL" id="GAA0431056.1"/>
    </source>
</evidence>
<proteinExistence type="predicted"/>
<comment type="caution">
    <text evidence="1">The sequence shown here is derived from an EMBL/GenBank/DDBJ whole genome shotgun (WGS) entry which is preliminary data.</text>
</comment>
<evidence type="ECO:0000313" key="2">
    <source>
        <dbReference type="Proteomes" id="UP001500879"/>
    </source>
</evidence>
<keyword evidence="2" id="KW-1185">Reference proteome</keyword>
<protein>
    <submittedName>
        <fullName evidence="1">Uncharacterized protein</fullName>
    </submittedName>
</protein>
<gene>
    <name evidence="1" type="ORF">GCM10010357_60890</name>
</gene>
<reference evidence="1 2" key="1">
    <citation type="journal article" date="2019" name="Int. J. Syst. Evol. Microbiol.">
        <title>The Global Catalogue of Microorganisms (GCM) 10K type strain sequencing project: providing services to taxonomists for standard genome sequencing and annotation.</title>
        <authorList>
            <consortium name="The Broad Institute Genomics Platform"/>
            <consortium name="The Broad Institute Genome Sequencing Center for Infectious Disease"/>
            <person name="Wu L."/>
            <person name="Ma J."/>
        </authorList>
    </citation>
    <scope>NUCLEOTIDE SEQUENCE [LARGE SCALE GENOMIC DNA]</scope>
    <source>
        <strain evidence="1 2">JCM 4788</strain>
    </source>
</reference>
<dbReference type="Proteomes" id="UP001500879">
    <property type="component" value="Unassembled WGS sequence"/>
</dbReference>
<dbReference type="EMBL" id="BAAABX010000065">
    <property type="protein sequence ID" value="GAA0431056.1"/>
    <property type="molecule type" value="Genomic_DNA"/>
</dbReference>
<sequence>MTGYVPGSLLTAPPGSPEFRALLRLFPDDVLRAPLWEWKPGEIKTVISERRRRFGVDDEEGYSYG</sequence>
<organism evidence="1 2">
    <name type="scientific">Streptomyces luteireticuli</name>
    <dbReference type="NCBI Taxonomy" id="173858"/>
    <lineage>
        <taxon>Bacteria</taxon>
        <taxon>Bacillati</taxon>
        <taxon>Actinomycetota</taxon>
        <taxon>Actinomycetes</taxon>
        <taxon>Kitasatosporales</taxon>
        <taxon>Streptomycetaceae</taxon>
        <taxon>Streptomyces</taxon>
    </lineage>
</organism>